<evidence type="ECO:0000256" key="3">
    <source>
        <dbReference type="ARBA" id="ARBA00005459"/>
    </source>
</evidence>
<dbReference type="GO" id="GO:0005737">
    <property type="term" value="C:cytoplasm"/>
    <property type="evidence" value="ECO:0007669"/>
    <property type="project" value="UniProtKB-SubCell"/>
</dbReference>
<keyword evidence="4" id="KW-0963">Cytoplasm</keyword>
<name>A0A0C3MBC5_9AGAM</name>
<evidence type="ECO:0000256" key="4">
    <source>
        <dbReference type="ARBA" id="ARBA00022490"/>
    </source>
</evidence>
<accession>A0A0C3MBC5</accession>
<dbReference type="HOGENOM" id="CLU_1185777_0_0_1"/>
<dbReference type="Pfam" id="PF08591">
    <property type="entry name" value="RNR_inhib"/>
    <property type="match status" value="1"/>
</dbReference>
<dbReference type="OrthoDB" id="4072855at2759"/>
<reference evidence="6 7" key="1">
    <citation type="submission" date="2014-04" db="EMBL/GenBank/DDBJ databases">
        <authorList>
            <consortium name="DOE Joint Genome Institute"/>
            <person name="Kuo A."/>
            <person name="Girlanda M."/>
            <person name="Perotto S."/>
            <person name="Kohler A."/>
            <person name="Nagy L.G."/>
            <person name="Floudas D."/>
            <person name="Copeland A."/>
            <person name="Barry K.W."/>
            <person name="Cichocki N."/>
            <person name="Veneault-Fourrey C."/>
            <person name="LaButti K."/>
            <person name="Lindquist E.A."/>
            <person name="Lipzen A."/>
            <person name="Lundell T."/>
            <person name="Morin E."/>
            <person name="Murat C."/>
            <person name="Sun H."/>
            <person name="Tunlid A."/>
            <person name="Henrissat B."/>
            <person name="Grigoriev I.V."/>
            <person name="Hibbett D.S."/>
            <person name="Martin F."/>
            <person name="Nordberg H.P."/>
            <person name="Cantor M.N."/>
            <person name="Hua S.X."/>
        </authorList>
    </citation>
    <scope>NUCLEOTIDE SEQUENCE [LARGE SCALE GENOMIC DNA]</scope>
    <source>
        <strain evidence="6 7">MUT 4182</strain>
    </source>
</reference>
<evidence type="ECO:0000256" key="5">
    <source>
        <dbReference type="ARBA" id="ARBA00023242"/>
    </source>
</evidence>
<evidence type="ECO:0000313" key="7">
    <source>
        <dbReference type="Proteomes" id="UP000054248"/>
    </source>
</evidence>
<dbReference type="InterPro" id="IPR013900">
    <property type="entry name" value="RNR_inhibitor"/>
</dbReference>
<organism evidence="6 7">
    <name type="scientific">Tulasnella calospora MUT 4182</name>
    <dbReference type="NCBI Taxonomy" id="1051891"/>
    <lineage>
        <taxon>Eukaryota</taxon>
        <taxon>Fungi</taxon>
        <taxon>Dikarya</taxon>
        <taxon>Basidiomycota</taxon>
        <taxon>Agaricomycotina</taxon>
        <taxon>Agaricomycetes</taxon>
        <taxon>Cantharellales</taxon>
        <taxon>Tulasnellaceae</taxon>
        <taxon>Tulasnella</taxon>
    </lineage>
</organism>
<gene>
    <name evidence="6" type="ORF">M407DRAFT_19928</name>
</gene>
<keyword evidence="7" id="KW-1185">Reference proteome</keyword>
<evidence type="ECO:0000313" key="6">
    <source>
        <dbReference type="EMBL" id="KIO31052.1"/>
    </source>
</evidence>
<dbReference type="Proteomes" id="UP000054248">
    <property type="component" value="Unassembled WGS sequence"/>
</dbReference>
<comment type="similarity">
    <text evidence="3">Belongs to the DIF1/spd1 family.</text>
</comment>
<dbReference type="EMBL" id="KN822966">
    <property type="protein sequence ID" value="KIO31052.1"/>
    <property type="molecule type" value="Genomic_DNA"/>
</dbReference>
<reference evidence="7" key="2">
    <citation type="submission" date="2015-01" db="EMBL/GenBank/DDBJ databases">
        <title>Evolutionary Origins and Diversification of the Mycorrhizal Mutualists.</title>
        <authorList>
            <consortium name="DOE Joint Genome Institute"/>
            <consortium name="Mycorrhizal Genomics Consortium"/>
            <person name="Kohler A."/>
            <person name="Kuo A."/>
            <person name="Nagy L.G."/>
            <person name="Floudas D."/>
            <person name="Copeland A."/>
            <person name="Barry K.W."/>
            <person name="Cichocki N."/>
            <person name="Veneault-Fourrey C."/>
            <person name="LaButti K."/>
            <person name="Lindquist E.A."/>
            <person name="Lipzen A."/>
            <person name="Lundell T."/>
            <person name="Morin E."/>
            <person name="Murat C."/>
            <person name="Riley R."/>
            <person name="Ohm R."/>
            <person name="Sun H."/>
            <person name="Tunlid A."/>
            <person name="Henrissat B."/>
            <person name="Grigoriev I.V."/>
            <person name="Hibbett D.S."/>
            <person name="Martin F."/>
        </authorList>
    </citation>
    <scope>NUCLEOTIDE SEQUENCE [LARGE SCALE GENOMIC DNA]</scope>
    <source>
        <strain evidence="7">MUT 4182</strain>
    </source>
</reference>
<proteinExistence type="inferred from homology"/>
<evidence type="ECO:0000256" key="1">
    <source>
        <dbReference type="ARBA" id="ARBA00004123"/>
    </source>
</evidence>
<keyword evidence="5" id="KW-0539">Nucleus</keyword>
<evidence type="ECO:0000256" key="2">
    <source>
        <dbReference type="ARBA" id="ARBA00004496"/>
    </source>
</evidence>
<dbReference type="AlphaFoldDB" id="A0A0C3MBC5"/>
<sequence length="234" mass="24291">MSPTTPTKRVFTEADHALNGAQPPDALSQTYVSQELTASLANVGRKVRQSVQEGYKTDRVLGVIGSRYALDDTNIPSSSSGGATPYIFRSDIDALSAAKFSYSNQTGGLPRFCDSGTEPTWGPAGVAREAGRKRGTRGLDDDEAAEADDLAMDLNAPVTNRLIRAAPRKLGLTRGGTVSMPVGAFSFSGGNPAPLSTNTPAAADPASLLVQPAPGGTAAAPEGVDFGELFNEDF</sequence>
<protein>
    <submittedName>
        <fullName evidence="6">Uncharacterized protein</fullName>
    </submittedName>
</protein>
<dbReference type="GO" id="GO:0005634">
    <property type="term" value="C:nucleus"/>
    <property type="evidence" value="ECO:0007669"/>
    <property type="project" value="UniProtKB-SubCell"/>
</dbReference>
<comment type="subcellular location">
    <subcellularLocation>
        <location evidence="2">Cytoplasm</location>
    </subcellularLocation>
    <subcellularLocation>
        <location evidence="1">Nucleus</location>
    </subcellularLocation>
</comment>